<dbReference type="PANTHER" id="PTHR32507">
    <property type="entry name" value="NA(+)/H(+) ANTIPORTER 1"/>
    <property type="match status" value="1"/>
</dbReference>
<comment type="subcellular location">
    <subcellularLocation>
        <location evidence="1">Cell membrane</location>
        <topology evidence="1">Multi-pass membrane protein</topology>
    </subcellularLocation>
</comment>
<keyword evidence="7" id="KW-0406">Ion transport</keyword>
<evidence type="ECO:0000256" key="7">
    <source>
        <dbReference type="ARBA" id="ARBA00023065"/>
    </source>
</evidence>
<feature type="transmembrane region" description="Helical" evidence="9">
    <location>
        <begin position="303"/>
        <end position="325"/>
    </location>
</feature>
<dbReference type="Gene3D" id="1.20.1530.20">
    <property type="match status" value="1"/>
</dbReference>
<evidence type="ECO:0000313" key="11">
    <source>
        <dbReference type="EMBL" id="MEJ1154776.1"/>
    </source>
</evidence>
<organism evidence="11 12">
    <name type="scientific">Microbacterium marmarense</name>
    <dbReference type="NCBI Taxonomy" id="3122051"/>
    <lineage>
        <taxon>Bacteria</taxon>
        <taxon>Bacillati</taxon>
        <taxon>Actinomycetota</taxon>
        <taxon>Actinomycetes</taxon>
        <taxon>Micrococcales</taxon>
        <taxon>Microbacteriaceae</taxon>
        <taxon>Microbacterium</taxon>
    </lineage>
</organism>
<comment type="caution">
    <text evidence="11">The sequence shown here is derived from an EMBL/GenBank/DDBJ whole genome shotgun (WGS) entry which is preliminary data.</text>
</comment>
<evidence type="ECO:0000256" key="4">
    <source>
        <dbReference type="ARBA" id="ARBA00022475"/>
    </source>
</evidence>
<feature type="transmembrane region" description="Helical" evidence="9">
    <location>
        <begin position="222"/>
        <end position="240"/>
    </location>
</feature>
<keyword evidence="3" id="KW-0050">Antiport</keyword>
<dbReference type="Proteomes" id="UP001368654">
    <property type="component" value="Unassembled WGS sequence"/>
</dbReference>
<keyword evidence="2" id="KW-0813">Transport</keyword>
<feature type="domain" description="Cation/H+ exchanger transmembrane" evidence="10">
    <location>
        <begin position="19"/>
        <end position="388"/>
    </location>
</feature>
<evidence type="ECO:0000256" key="6">
    <source>
        <dbReference type="ARBA" id="ARBA00022989"/>
    </source>
</evidence>
<reference evidence="11 12" key="1">
    <citation type="submission" date="2024-02" db="EMBL/GenBank/DDBJ databases">
        <authorList>
            <person name="Saticioglu I.B."/>
        </authorList>
    </citation>
    <scope>NUCLEOTIDE SEQUENCE [LARGE SCALE GENOMIC DNA]</scope>
    <source>
        <strain evidence="11 12">Mu-86</strain>
    </source>
</reference>
<feature type="transmembrane region" description="Helical" evidence="9">
    <location>
        <begin position="278"/>
        <end position="297"/>
    </location>
</feature>
<feature type="transmembrane region" description="Helical" evidence="9">
    <location>
        <begin position="155"/>
        <end position="172"/>
    </location>
</feature>
<evidence type="ECO:0000256" key="3">
    <source>
        <dbReference type="ARBA" id="ARBA00022449"/>
    </source>
</evidence>
<evidence type="ECO:0000256" key="5">
    <source>
        <dbReference type="ARBA" id="ARBA00022692"/>
    </source>
</evidence>
<evidence type="ECO:0000259" key="10">
    <source>
        <dbReference type="Pfam" id="PF00999"/>
    </source>
</evidence>
<accession>A0ABU8LR88</accession>
<dbReference type="RefSeq" id="WP_337337204.1">
    <property type="nucleotide sequence ID" value="NZ_JBBDGL010000001.1"/>
</dbReference>
<sequence>MVAVTTVLVIIIVWSAVSSPLDRRGITSALFFMVVGFIVTLLLPQVLDLRVEALAAERIAEVGLALLLFSDATRLNLRALRSQLSWPTRLLLIGLPLSILVGFGVGLVVFPGIAVASAFLLATMLAPTDAALGQKVISDTAVPPRVRQALDVESGLNDGLGVPFFLVALAIANAELETGFTTAVFTNMTLQIGWGVAAGLVAGLFGGLLFRLGDRQGWIAPEWRQILALVSALLSYAIAFQLGGSVFIAAFVGGITFGYTVGPVRSVVSMLAEQAGDLLAAITWIAFGALALSLAIPHITWQVVVYAILSLTVVRMLPVAIALAGRGARVQTVAFIGWFGPRGLASLVFALIALERGVPEAEVVLTTVVVTVALSILLHGLSSVPLVAAYHRWYSAHSSRTPDAAESVSTIVPRRRREIPGASGIGQA</sequence>
<protein>
    <submittedName>
        <fullName evidence="11">Cation:proton antiporter</fullName>
    </submittedName>
</protein>
<evidence type="ECO:0000256" key="1">
    <source>
        <dbReference type="ARBA" id="ARBA00004651"/>
    </source>
</evidence>
<dbReference type="Pfam" id="PF00999">
    <property type="entry name" value="Na_H_Exchanger"/>
    <property type="match status" value="1"/>
</dbReference>
<evidence type="ECO:0000256" key="2">
    <source>
        <dbReference type="ARBA" id="ARBA00022448"/>
    </source>
</evidence>
<dbReference type="InterPro" id="IPR038770">
    <property type="entry name" value="Na+/solute_symporter_sf"/>
</dbReference>
<dbReference type="EMBL" id="JBBDGL010000001">
    <property type="protein sequence ID" value="MEJ1154776.1"/>
    <property type="molecule type" value="Genomic_DNA"/>
</dbReference>
<keyword evidence="12" id="KW-1185">Reference proteome</keyword>
<feature type="transmembrane region" description="Helical" evidence="9">
    <location>
        <begin position="332"/>
        <end position="352"/>
    </location>
</feature>
<keyword evidence="6 9" id="KW-1133">Transmembrane helix</keyword>
<evidence type="ECO:0000256" key="8">
    <source>
        <dbReference type="ARBA" id="ARBA00023136"/>
    </source>
</evidence>
<feature type="transmembrane region" description="Helical" evidence="9">
    <location>
        <begin position="246"/>
        <end position="266"/>
    </location>
</feature>
<evidence type="ECO:0000256" key="9">
    <source>
        <dbReference type="SAM" id="Phobius"/>
    </source>
</evidence>
<proteinExistence type="predicted"/>
<feature type="transmembrane region" description="Helical" evidence="9">
    <location>
        <begin position="364"/>
        <end position="390"/>
    </location>
</feature>
<feature type="transmembrane region" description="Helical" evidence="9">
    <location>
        <begin position="192"/>
        <end position="210"/>
    </location>
</feature>
<dbReference type="PANTHER" id="PTHR32507:SF8">
    <property type="entry name" value="CNH1P"/>
    <property type="match status" value="1"/>
</dbReference>
<keyword evidence="8 9" id="KW-0472">Membrane</keyword>
<name>A0ABU8LR88_9MICO</name>
<evidence type="ECO:0000313" key="12">
    <source>
        <dbReference type="Proteomes" id="UP001368654"/>
    </source>
</evidence>
<dbReference type="InterPro" id="IPR006153">
    <property type="entry name" value="Cation/H_exchanger_TM"/>
</dbReference>
<keyword evidence="5 9" id="KW-0812">Transmembrane</keyword>
<feature type="transmembrane region" description="Helical" evidence="9">
    <location>
        <begin position="28"/>
        <end position="47"/>
    </location>
</feature>
<feature type="transmembrane region" description="Helical" evidence="9">
    <location>
        <begin position="97"/>
        <end position="122"/>
    </location>
</feature>
<keyword evidence="4" id="KW-1003">Cell membrane</keyword>
<gene>
    <name evidence="11" type="ORF">WDU96_04065</name>
</gene>